<dbReference type="InterPro" id="IPR032503">
    <property type="entry name" value="FAO_M"/>
</dbReference>
<protein>
    <submittedName>
        <fullName evidence="6">Glycine cleavage system T protein (Aminomethyltransferase)</fullName>
    </submittedName>
</protein>
<feature type="domain" description="FAD dependent oxidoreductase" evidence="2">
    <location>
        <begin position="5"/>
        <end position="370"/>
    </location>
</feature>
<evidence type="ECO:0000313" key="6">
    <source>
        <dbReference type="EMBL" id="SFI02320.1"/>
    </source>
</evidence>
<organism evidence="6 7">
    <name type="scientific">Nocardioides psychrotolerans</name>
    <dbReference type="NCBI Taxonomy" id="1005945"/>
    <lineage>
        <taxon>Bacteria</taxon>
        <taxon>Bacillati</taxon>
        <taxon>Actinomycetota</taxon>
        <taxon>Actinomycetes</taxon>
        <taxon>Propionibacteriales</taxon>
        <taxon>Nocardioidaceae</taxon>
        <taxon>Nocardioides</taxon>
    </lineage>
</organism>
<dbReference type="AlphaFoldDB" id="A0A1I3ETW6"/>
<dbReference type="InterPro" id="IPR036188">
    <property type="entry name" value="FAD/NAD-bd_sf"/>
</dbReference>
<feature type="domain" description="FAD dependent oxidoreductase central" evidence="5">
    <location>
        <begin position="373"/>
        <end position="426"/>
    </location>
</feature>
<evidence type="ECO:0000259" key="3">
    <source>
        <dbReference type="Pfam" id="PF01571"/>
    </source>
</evidence>
<dbReference type="SUPFAM" id="SSF101790">
    <property type="entry name" value="Aminomethyltransferase beta-barrel domain"/>
    <property type="match status" value="1"/>
</dbReference>
<dbReference type="Gene3D" id="3.30.70.1400">
    <property type="entry name" value="Aminomethyltransferase beta-barrel domains"/>
    <property type="match status" value="1"/>
</dbReference>
<feature type="domain" description="GCVT N-terminal" evidence="3">
    <location>
        <begin position="430"/>
        <end position="711"/>
    </location>
</feature>
<dbReference type="PANTHER" id="PTHR43757">
    <property type="entry name" value="AMINOMETHYLTRANSFERASE"/>
    <property type="match status" value="1"/>
</dbReference>
<dbReference type="PANTHER" id="PTHR43757:SF2">
    <property type="entry name" value="AMINOMETHYLTRANSFERASE, MITOCHONDRIAL"/>
    <property type="match status" value="1"/>
</dbReference>
<sequence length="817" mass="87506">MAGPRVVVIGAGVVGAALADELTQRGWTDVTVVDAGPIPHTGGSTTHAPGLVFQASPSRMMTELATYTVEKLASLASDDGPCFLQVGGLEVATSPDRLADLHRRAGWLTASGVEARVLTAVECVELHDLLDPTLVLGGLFTPTDGLAKAVRAVDAQTRRAEQHGATLRPGTEVTDVLVADGRVTGVATTGGEIPADIVVCCAGIWGQKVAGMVGLTLPLTPLEHQLVRTTAVPAQAGQVEEALRPILRHQGEDLYYRDDFDHQVVGSYAHRPIPVAVEDFDDWGRPGDAQGMPSVRPFTPDDFEGPWKDSQILLPALADTQVEWGINGMFSFTTDGGPLIGESPDVAGFWVAEAVWVTHSAGVGRAVAELLVDGVPTTDVHEAALDRFERHQVGPAYVLERDQQNFVEVYDLLHPLQPMESPRPLRLPPFHQRQGELGGYFLEANGWERPQWYDANVGLLETYDVAVPGDWAARYWSPIAGAEARATRERVAMYDMTALKRIEVVGRGATAFLQALVTGNVAASVGSVTYCLMLDPRGRIRSDVTVARLSAAPGQQRYQIGANGNLDLAYLQALAPADVFVHDVTAGTCCIGLWGPAARDLVQSVSTDDFSNAGVKYFRAVEAHVGMVPVTAMRLSYVGELGWELYTTADLGMKLWDTLWRAGQDHGVLAGGRAAFNSLRLEKGYRSFGADMTWDHDPYEAGVGFAVKMAKDDFVGKAALADLDPGAVAKKLVCLTSTDPLAVVMGKEPVLADGAPVGYVTSAAWGHTVGRAIAYAWVPAAFAAPGTEVEIGYFDQRLPYVVTEEPLFDPAMTRLRG</sequence>
<dbReference type="SUPFAM" id="SSF103025">
    <property type="entry name" value="Folate-binding domain"/>
    <property type="match status" value="1"/>
</dbReference>
<name>A0A1I3ETW6_9ACTN</name>
<dbReference type="SUPFAM" id="SSF54373">
    <property type="entry name" value="FAD-linked reductases, C-terminal domain"/>
    <property type="match status" value="1"/>
</dbReference>
<dbReference type="SUPFAM" id="SSF51905">
    <property type="entry name" value="FAD/NAD(P)-binding domain"/>
    <property type="match status" value="1"/>
</dbReference>
<evidence type="ECO:0000313" key="7">
    <source>
        <dbReference type="Proteomes" id="UP000198649"/>
    </source>
</evidence>
<dbReference type="Gene3D" id="3.30.1360.120">
    <property type="entry name" value="Probable tRNA modification gtpase trme, domain 1"/>
    <property type="match status" value="1"/>
</dbReference>
<keyword evidence="7" id="KW-1185">Reference proteome</keyword>
<accession>A0A1I3ETW6</accession>
<evidence type="ECO:0000259" key="4">
    <source>
        <dbReference type="Pfam" id="PF08669"/>
    </source>
</evidence>
<dbReference type="Gene3D" id="3.30.9.10">
    <property type="entry name" value="D-Amino Acid Oxidase, subunit A, domain 2"/>
    <property type="match status" value="1"/>
</dbReference>
<dbReference type="Pfam" id="PF16350">
    <property type="entry name" value="FAO_M"/>
    <property type="match status" value="1"/>
</dbReference>
<evidence type="ECO:0000256" key="1">
    <source>
        <dbReference type="ARBA" id="ARBA00008609"/>
    </source>
</evidence>
<comment type="similarity">
    <text evidence="1">Belongs to the GcvT family.</text>
</comment>
<reference evidence="6 7" key="1">
    <citation type="submission" date="2016-10" db="EMBL/GenBank/DDBJ databases">
        <authorList>
            <person name="de Groot N.N."/>
        </authorList>
    </citation>
    <scope>NUCLEOTIDE SEQUENCE [LARGE SCALE GENOMIC DNA]</scope>
    <source>
        <strain evidence="6 7">CGMCC 1.11156</strain>
    </source>
</reference>
<evidence type="ECO:0000259" key="5">
    <source>
        <dbReference type="Pfam" id="PF16350"/>
    </source>
</evidence>
<dbReference type="EMBL" id="FOQG01000004">
    <property type="protein sequence ID" value="SFI02320.1"/>
    <property type="molecule type" value="Genomic_DNA"/>
</dbReference>
<dbReference type="InterPro" id="IPR029043">
    <property type="entry name" value="GcvT/YgfZ_C"/>
</dbReference>
<gene>
    <name evidence="6" type="ORF">SAMN05216561_10462</name>
</gene>
<dbReference type="STRING" id="1005945.SAMN05216561_10462"/>
<dbReference type="RefSeq" id="WP_218031276.1">
    <property type="nucleotide sequence ID" value="NZ_BKAF01000019.1"/>
</dbReference>
<dbReference type="InterPro" id="IPR027266">
    <property type="entry name" value="TrmE/GcvT-like"/>
</dbReference>
<evidence type="ECO:0000259" key="2">
    <source>
        <dbReference type="Pfam" id="PF01266"/>
    </source>
</evidence>
<dbReference type="InterPro" id="IPR006222">
    <property type="entry name" value="GCVT_N"/>
</dbReference>
<dbReference type="GO" id="GO:0008168">
    <property type="term" value="F:methyltransferase activity"/>
    <property type="evidence" value="ECO:0007669"/>
    <property type="project" value="UniProtKB-KW"/>
</dbReference>
<dbReference type="Proteomes" id="UP000198649">
    <property type="component" value="Unassembled WGS sequence"/>
</dbReference>
<dbReference type="Gene3D" id="2.40.30.110">
    <property type="entry name" value="Aminomethyltransferase beta-barrel domains"/>
    <property type="match status" value="1"/>
</dbReference>
<dbReference type="InterPro" id="IPR013977">
    <property type="entry name" value="GcvT_C"/>
</dbReference>
<dbReference type="GO" id="GO:0032259">
    <property type="term" value="P:methylation"/>
    <property type="evidence" value="ECO:0007669"/>
    <property type="project" value="UniProtKB-KW"/>
</dbReference>
<dbReference type="Pfam" id="PF01571">
    <property type="entry name" value="GCV_T"/>
    <property type="match status" value="1"/>
</dbReference>
<dbReference type="Pfam" id="PF01266">
    <property type="entry name" value="DAO"/>
    <property type="match status" value="1"/>
</dbReference>
<feature type="domain" description="Aminomethyltransferase C-terminal" evidence="4">
    <location>
        <begin position="730"/>
        <end position="809"/>
    </location>
</feature>
<proteinExistence type="inferred from homology"/>
<dbReference type="InterPro" id="IPR028896">
    <property type="entry name" value="GcvT/YgfZ/DmdA"/>
</dbReference>
<dbReference type="Pfam" id="PF08669">
    <property type="entry name" value="GCV_T_C"/>
    <property type="match status" value="1"/>
</dbReference>
<dbReference type="Gene3D" id="3.50.50.60">
    <property type="entry name" value="FAD/NAD(P)-binding domain"/>
    <property type="match status" value="1"/>
</dbReference>
<keyword evidence="6" id="KW-0808">Transferase</keyword>
<keyword evidence="6" id="KW-0489">Methyltransferase</keyword>
<dbReference type="InterPro" id="IPR006076">
    <property type="entry name" value="FAD-dep_OxRdtase"/>
</dbReference>